<dbReference type="PANTHER" id="PTHR43648:SF1">
    <property type="entry name" value="ELECTRON TRANSFER FLAVOPROTEIN BETA SUBUNIT LYSINE METHYLTRANSFERASE"/>
    <property type="match status" value="1"/>
</dbReference>
<dbReference type="HAMAP" id="MF_00735">
    <property type="entry name" value="Methyltr_PrmA"/>
    <property type="match status" value="1"/>
</dbReference>
<dbReference type="GO" id="GO:0032259">
    <property type="term" value="P:methylation"/>
    <property type="evidence" value="ECO:0007669"/>
    <property type="project" value="UniProtKB-KW"/>
</dbReference>
<gene>
    <name evidence="6 7" type="primary">prmA</name>
    <name evidence="7" type="ORF">DSM104443_04223</name>
</gene>
<dbReference type="SUPFAM" id="SSF53335">
    <property type="entry name" value="S-adenosyl-L-methionine-dependent methyltransferases"/>
    <property type="match status" value="1"/>
</dbReference>
<dbReference type="NCBIfam" id="TIGR00406">
    <property type="entry name" value="prmA"/>
    <property type="match status" value="1"/>
</dbReference>
<keyword evidence="7" id="KW-0687">Ribonucleoprotein</keyword>
<evidence type="ECO:0000256" key="6">
    <source>
        <dbReference type="HAMAP-Rule" id="MF_00735"/>
    </source>
</evidence>
<evidence type="ECO:0000256" key="2">
    <source>
        <dbReference type="ARBA" id="ARBA00022490"/>
    </source>
</evidence>
<keyword evidence="8" id="KW-1185">Reference proteome</keyword>
<evidence type="ECO:0000313" key="7">
    <source>
        <dbReference type="EMBL" id="QJR13129.1"/>
    </source>
</evidence>
<dbReference type="EC" id="2.1.1.-" evidence="6"/>
<comment type="catalytic activity">
    <reaction evidence="6">
        <text>L-lysyl-[protein] + 3 S-adenosyl-L-methionine = N(6),N(6),N(6)-trimethyl-L-lysyl-[protein] + 3 S-adenosyl-L-homocysteine + 3 H(+)</text>
        <dbReference type="Rhea" id="RHEA:54192"/>
        <dbReference type="Rhea" id="RHEA-COMP:9752"/>
        <dbReference type="Rhea" id="RHEA-COMP:13826"/>
        <dbReference type="ChEBI" id="CHEBI:15378"/>
        <dbReference type="ChEBI" id="CHEBI:29969"/>
        <dbReference type="ChEBI" id="CHEBI:57856"/>
        <dbReference type="ChEBI" id="CHEBI:59789"/>
        <dbReference type="ChEBI" id="CHEBI:61961"/>
    </reaction>
</comment>
<keyword evidence="2 6" id="KW-0963">Cytoplasm</keyword>
<dbReference type="PIRSF" id="PIRSF000401">
    <property type="entry name" value="RPL11_MTase"/>
    <property type="match status" value="1"/>
</dbReference>
<dbReference type="InterPro" id="IPR050078">
    <property type="entry name" value="Ribosomal_L11_MeTrfase_PrmA"/>
</dbReference>
<dbReference type="GO" id="GO:0005829">
    <property type="term" value="C:cytosol"/>
    <property type="evidence" value="ECO:0007669"/>
    <property type="project" value="TreeGrafter"/>
</dbReference>
<proteinExistence type="inferred from homology"/>
<dbReference type="PANTHER" id="PTHR43648">
    <property type="entry name" value="ELECTRON TRANSFER FLAVOPROTEIN BETA SUBUNIT LYSINE METHYLTRANSFERASE"/>
    <property type="match status" value="1"/>
</dbReference>
<feature type="binding site" evidence="6">
    <location>
        <position position="171"/>
    </location>
    <ligand>
        <name>S-adenosyl-L-methionine</name>
        <dbReference type="ChEBI" id="CHEBI:59789"/>
    </ligand>
</feature>
<dbReference type="RefSeq" id="WP_171095937.1">
    <property type="nucleotide sequence ID" value="NZ_CP053069.1"/>
</dbReference>
<evidence type="ECO:0000256" key="4">
    <source>
        <dbReference type="ARBA" id="ARBA00022679"/>
    </source>
</evidence>
<dbReference type="EMBL" id="CP053069">
    <property type="protein sequence ID" value="QJR13129.1"/>
    <property type="molecule type" value="Genomic_DNA"/>
</dbReference>
<evidence type="ECO:0000313" key="8">
    <source>
        <dbReference type="Proteomes" id="UP000501534"/>
    </source>
</evidence>
<sequence>MAWQRVSLVVEGRFAEAIAEALEQSGAVSSDIADADAGTPQESALFAEPGADAPMWPRCRVSALFAESIDASQAIREALEAAGADTLEAASLDRLDDRDWVRETQRQFEPIRAGERLWIVPTWHTPPEPGAVNLVLDPGAAFGTGSHPTTRLCLAWLEQRIRAGDTVLDYGCGSGILAIAAALLGAGSVAAVDIDPLALEAARYNSERNNVSLDLRPAHQTLPSRYRVTVANILANPLRMLAPLLSAHTEPGGSIALSGILAEQAASVIEAYAPWCELAVAGEEQGWVLVAGARR</sequence>
<dbReference type="Proteomes" id="UP000501534">
    <property type="component" value="Chromosome"/>
</dbReference>
<feature type="binding site" evidence="6">
    <location>
        <position position="150"/>
    </location>
    <ligand>
        <name>S-adenosyl-L-methionine</name>
        <dbReference type="ChEBI" id="CHEBI:59789"/>
    </ligand>
</feature>
<accession>A0A6M4H0U5</accession>
<dbReference type="GO" id="GO:0005840">
    <property type="term" value="C:ribosome"/>
    <property type="evidence" value="ECO:0007669"/>
    <property type="project" value="UniProtKB-KW"/>
</dbReference>
<evidence type="ECO:0000256" key="1">
    <source>
        <dbReference type="ARBA" id="ARBA00009741"/>
    </source>
</evidence>
<evidence type="ECO:0000256" key="3">
    <source>
        <dbReference type="ARBA" id="ARBA00022603"/>
    </source>
</evidence>
<protein>
    <recommendedName>
        <fullName evidence="6">Ribosomal protein L11 methyltransferase</fullName>
        <shortName evidence="6">L11 Mtase</shortName>
        <ecNumber evidence="6">2.1.1.-</ecNumber>
    </recommendedName>
</protein>
<dbReference type="AlphaFoldDB" id="A0A6M4H0U5"/>
<dbReference type="InterPro" id="IPR029063">
    <property type="entry name" value="SAM-dependent_MTases_sf"/>
</dbReference>
<reference evidence="7 8" key="1">
    <citation type="submission" date="2020-04" db="EMBL/GenBank/DDBJ databases">
        <title>Usitatibacter rugosus gen. nov., sp. nov. and Usitatibacter palustris sp. nov., novel members of Usitatibacteraceae fam. nov. within the order Nitrosomonadales isolated from soil.</title>
        <authorList>
            <person name="Huber K.J."/>
            <person name="Neumann-Schaal M."/>
            <person name="Geppert A."/>
            <person name="Luckner M."/>
            <person name="Wanner G."/>
            <person name="Overmann J."/>
        </authorList>
    </citation>
    <scope>NUCLEOTIDE SEQUENCE [LARGE SCALE GENOMIC DNA]</scope>
    <source>
        <strain evidence="7 8">0125_3</strain>
    </source>
</reference>
<keyword evidence="3 6" id="KW-0489">Methyltransferase</keyword>
<comment type="function">
    <text evidence="6">Methylates ribosomal protein L11.</text>
</comment>
<keyword evidence="4 6" id="KW-0808">Transferase</keyword>
<comment type="similarity">
    <text evidence="1 6">Belongs to the methyltransferase superfamily. PrmA family.</text>
</comment>
<name>A0A6M4H0U5_9PROT</name>
<comment type="subcellular location">
    <subcellularLocation>
        <location evidence="6">Cytoplasm</location>
    </subcellularLocation>
</comment>
<dbReference type="Gene3D" id="3.40.50.150">
    <property type="entry name" value="Vaccinia Virus protein VP39"/>
    <property type="match status" value="1"/>
</dbReference>
<feature type="binding site" evidence="6">
    <location>
        <position position="232"/>
    </location>
    <ligand>
        <name>S-adenosyl-L-methionine</name>
        <dbReference type="ChEBI" id="CHEBI:59789"/>
    </ligand>
</feature>
<dbReference type="Pfam" id="PF06325">
    <property type="entry name" value="PrmA"/>
    <property type="match status" value="1"/>
</dbReference>
<keyword evidence="7" id="KW-0689">Ribosomal protein</keyword>
<dbReference type="KEGG" id="uru:DSM104443_04223"/>
<dbReference type="GO" id="GO:0016279">
    <property type="term" value="F:protein-lysine N-methyltransferase activity"/>
    <property type="evidence" value="ECO:0007669"/>
    <property type="project" value="TreeGrafter"/>
</dbReference>
<organism evidence="7 8">
    <name type="scientific">Usitatibacter rugosus</name>
    <dbReference type="NCBI Taxonomy" id="2732067"/>
    <lineage>
        <taxon>Bacteria</taxon>
        <taxon>Pseudomonadati</taxon>
        <taxon>Pseudomonadota</taxon>
        <taxon>Betaproteobacteria</taxon>
        <taxon>Nitrosomonadales</taxon>
        <taxon>Usitatibacteraceae</taxon>
        <taxon>Usitatibacter</taxon>
    </lineage>
</organism>
<evidence type="ECO:0000256" key="5">
    <source>
        <dbReference type="ARBA" id="ARBA00022691"/>
    </source>
</evidence>
<dbReference type="InterPro" id="IPR004498">
    <property type="entry name" value="Ribosomal_PrmA_MeTrfase"/>
</dbReference>
<feature type="binding site" evidence="6">
    <location>
        <position position="193"/>
    </location>
    <ligand>
        <name>S-adenosyl-L-methionine</name>
        <dbReference type="ChEBI" id="CHEBI:59789"/>
    </ligand>
</feature>
<keyword evidence="5 6" id="KW-0949">S-adenosyl-L-methionine</keyword>